<dbReference type="PANTHER" id="PTHR30329:SF21">
    <property type="entry name" value="LIPOPROTEIN YIAD-RELATED"/>
    <property type="match status" value="1"/>
</dbReference>
<sequence>MRTFTRRIGLLLLLFASPVLALDDSGQDLPFLGRYPGSVIDHYKTVHYDEIVIPLGPLGKTGLARSETVEGQITYIRYKVPEDRSPLEFIRNYQQALQRAGFRILWQCADHGCTRKGAPLSTPIWRGAPTGYTGGVENFYFNDGRMLTAEHRVNNGVRTLVFINDNTEFGHSQVASVYAVQTKPMQSGMVSSVAGQMSRENMASALVQQGRFAMHLPFDFNQATLRPDAQPTLIALSRLMRQHPSLRVRLEGHTDPVGTVAYNQKLSLHRALTVKSVLAAQGIADQRIEVIGYGATRPVANSDSEEGRAQNRRVEVVNLTPGALAGRQSANIVTANVHHDNTSQTASSSRANTPGAELINTTVDTVRSETNHQIQQGVRNLVQGILGN</sequence>
<gene>
    <name evidence="7" type="ORF">GL267_02405</name>
</gene>
<dbReference type="Pfam" id="PF00691">
    <property type="entry name" value="OmpA"/>
    <property type="match status" value="1"/>
</dbReference>
<dbReference type="PRINTS" id="PR01021">
    <property type="entry name" value="OMPADOMAIN"/>
</dbReference>
<dbReference type="GO" id="GO:0009279">
    <property type="term" value="C:cell outer membrane"/>
    <property type="evidence" value="ECO:0007669"/>
    <property type="project" value="UniProtKB-SubCell"/>
</dbReference>
<reference evidence="7" key="1">
    <citation type="submission" date="2019-11" db="EMBL/GenBank/DDBJ databases">
        <title>Acidithiobacillus ferrianus sp. nov.: a facultatively anaerobic and extremely acidophilic chemolithoautotroph.</title>
        <authorList>
            <person name="Norris P.R."/>
            <person name="Falagan C."/>
            <person name="Moya-Beltran A."/>
            <person name="Castro M."/>
            <person name="Quatrini R."/>
            <person name="Johnson D.B."/>
        </authorList>
    </citation>
    <scope>NUCLEOTIDE SEQUENCE [LARGE SCALE GENOMIC DNA]</scope>
    <source>
        <strain evidence="7">MG</strain>
    </source>
</reference>
<keyword evidence="2 4" id="KW-0472">Membrane</keyword>
<dbReference type="AlphaFoldDB" id="A0A845UC94"/>
<accession>A0A845UC94</accession>
<comment type="caution">
    <text evidence="7">The sequence shown here is derived from an EMBL/GenBank/DDBJ whole genome shotgun (WGS) entry which is preliminary data.</text>
</comment>
<keyword evidence="3" id="KW-0998">Cell outer membrane</keyword>
<dbReference type="SUPFAM" id="SSF103088">
    <property type="entry name" value="OmpA-like"/>
    <property type="match status" value="1"/>
</dbReference>
<evidence type="ECO:0000256" key="3">
    <source>
        <dbReference type="ARBA" id="ARBA00023237"/>
    </source>
</evidence>
<feature type="domain" description="OmpA-like" evidence="6">
    <location>
        <begin position="205"/>
        <end position="322"/>
    </location>
</feature>
<dbReference type="InterPro" id="IPR050330">
    <property type="entry name" value="Bact_OuterMem_StrucFunc"/>
</dbReference>
<dbReference type="PANTHER" id="PTHR30329">
    <property type="entry name" value="STATOR ELEMENT OF FLAGELLAR MOTOR COMPLEX"/>
    <property type="match status" value="1"/>
</dbReference>
<proteinExistence type="predicted"/>
<evidence type="ECO:0000259" key="6">
    <source>
        <dbReference type="PROSITE" id="PS51123"/>
    </source>
</evidence>
<feature type="signal peptide" evidence="5">
    <location>
        <begin position="1"/>
        <end position="21"/>
    </location>
</feature>
<evidence type="ECO:0000256" key="2">
    <source>
        <dbReference type="ARBA" id="ARBA00023136"/>
    </source>
</evidence>
<evidence type="ECO:0000256" key="5">
    <source>
        <dbReference type="SAM" id="SignalP"/>
    </source>
</evidence>
<dbReference type="Gene3D" id="3.30.1330.60">
    <property type="entry name" value="OmpA-like domain"/>
    <property type="match status" value="1"/>
</dbReference>
<dbReference type="PROSITE" id="PS51123">
    <property type="entry name" value="OMPA_2"/>
    <property type="match status" value="1"/>
</dbReference>
<name>A0A845UC94_9PROT</name>
<keyword evidence="5" id="KW-0732">Signal</keyword>
<evidence type="ECO:0000256" key="1">
    <source>
        <dbReference type="ARBA" id="ARBA00004442"/>
    </source>
</evidence>
<dbReference type="CDD" id="cd07185">
    <property type="entry name" value="OmpA_C-like"/>
    <property type="match status" value="1"/>
</dbReference>
<organism evidence="7">
    <name type="scientific">Acidithiobacillus ferrianus</name>
    <dbReference type="NCBI Taxonomy" id="2678518"/>
    <lineage>
        <taxon>Bacteria</taxon>
        <taxon>Pseudomonadati</taxon>
        <taxon>Pseudomonadota</taxon>
        <taxon>Acidithiobacillia</taxon>
        <taxon>Acidithiobacillales</taxon>
        <taxon>Acidithiobacillaceae</taxon>
        <taxon>Acidithiobacillus</taxon>
    </lineage>
</organism>
<protein>
    <submittedName>
        <fullName evidence="7">OmpA family protein</fullName>
    </submittedName>
</protein>
<dbReference type="EMBL" id="WNJL01000011">
    <property type="protein sequence ID" value="NDU41534.1"/>
    <property type="molecule type" value="Genomic_DNA"/>
</dbReference>
<evidence type="ECO:0000313" key="7">
    <source>
        <dbReference type="EMBL" id="NDU41534.1"/>
    </source>
</evidence>
<feature type="chain" id="PRO_5032486978" evidence="5">
    <location>
        <begin position="22"/>
        <end position="388"/>
    </location>
</feature>
<dbReference type="InterPro" id="IPR006665">
    <property type="entry name" value="OmpA-like"/>
</dbReference>
<dbReference type="RefSeq" id="WP_163096151.1">
    <property type="nucleotide sequence ID" value="NZ_CP127523.1"/>
</dbReference>
<comment type="subcellular location">
    <subcellularLocation>
        <location evidence="1">Cell outer membrane</location>
    </subcellularLocation>
</comment>
<dbReference type="InterPro" id="IPR006664">
    <property type="entry name" value="OMP_bac"/>
</dbReference>
<evidence type="ECO:0000256" key="4">
    <source>
        <dbReference type="PROSITE-ProRule" id="PRU00473"/>
    </source>
</evidence>
<dbReference type="InterPro" id="IPR036737">
    <property type="entry name" value="OmpA-like_sf"/>
</dbReference>